<feature type="compositionally biased region" description="Acidic residues" evidence="1">
    <location>
        <begin position="744"/>
        <end position="770"/>
    </location>
</feature>
<dbReference type="PANTHER" id="PTHR28258:SF1">
    <property type="entry name" value="VACUOLAR SEGREGATION PROTEIN 7"/>
    <property type="match status" value="1"/>
</dbReference>
<dbReference type="STRING" id="1392247.A0A3N4L463"/>
<feature type="region of interest" description="Disordered" evidence="1">
    <location>
        <begin position="798"/>
        <end position="825"/>
    </location>
</feature>
<feature type="region of interest" description="Disordered" evidence="1">
    <location>
        <begin position="608"/>
        <end position="639"/>
    </location>
</feature>
<accession>A0A3N4L463</accession>
<keyword evidence="2" id="KW-0472">Membrane</keyword>
<dbReference type="Proteomes" id="UP000277580">
    <property type="component" value="Unassembled WGS sequence"/>
</dbReference>
<feature type="compositionally biased region" description="Low complexity" evidence="1">
    <location>
        <begin position="568"/>
        <end position="577"/>
    </location>
</feature>
<feature type="compositionally biased region" description="Low complexity" evidence="1">
    <location>
        <begin position="508"/>
        <end position="524"/>
    </location>
</feature>
<evidence type="ECO:0000313" key="3">
    <source>
        <dbReference type="EMBL" id="RPB16558.1"/>
    </source>
</evidence>
<protein>
    <submittedName>
        <fullName evidence="3">Uncharacterized protein</fullName>
    </submittedName>
</protein>
<dbReference type="GO" id="GO:0000011">
    <property type="term" value="P:vacuole inheritance"/>
    <property type="evidence" value="ECO:0007669"/>
    <property type="project" value="TreeGrafter"/>
</dbReference>
<dbReference type="Pfam" id="PF12751">
    <property type="entry name" value="Vac7"/>
    <property type="match status" value="1"/>
</dbReference>
<dbReference type="GO" id="GO:0070772">
    <property type="term" value="C:PAS complex"/>
    <property type="evidence" value="ECO:0007669"/>
    <property type="project" value="TreeGrafter"/>
</dbReference>
<feature type="compositionally biased region" description="Low complexity" evidence="1">
    <location>
        <begin position="121"/>
        <end position="139"/>
    </location>
</feature>
<dbReference type="OrthoDB" id="1204at2759"/>
<feature type="compositionally biased region" description="Polar residues" evidence="1">
    <location>
        <begin position="231"/>
        <end position="245"/>
    </location>
</feature>
<feature type="compositionally biased region" description="Polar residues" evidence="1">
    <location>
        <begin position="578"/>
        <end position="589"/>
    </location>
</feature>
<feature type="compositionally biased region" description="Acidic residues" evidence="1">
    <location>
        <begin position="813"/>
        <end position="823"/>
    </location>
</feature>
<organism evidence="3 4">
    <name type="scientific">Morchella conica CCBAS932</name>
    <dbReference type="NCBI Taxonomy" id="1392247"/>
    <lineage>
        <taxon>Eukaryota</taxon>
        <taxon>Fungi</taxon>
        <taxon>Dikarya</taxon>
        <taxon>Ascomycota</taxon>
        <taxon>Pezizomycotina</taxon>
        <taxon>Pezizomycetes</taxon>
        <taxon>Pezizales</taxon>
        <taxon>Morchellaceae</taxon>
        <taxon>Morchella</taxon>
    </lineage>
</organism>
<feature type="region of interest" description="Disordered" evidence="1">
    <location>
        <begin position="1"/>
        <end position="340"/>
    </location>
</feature>
<feature type="region of interest" description="Disordered" evidence="1">
    <location>
        <begin position="358"/>
        <end position="401"/>
    </location>
</feature>
<feature type="compositionally biased region" description="Low complexity" evidence="1">
    <location>
        <begin position="31"/>
        <end position="45"/>
    </location>
</feature>
<name>A0A3N4L463_9PEZI</name>
<proteinExistence type="predicted"/>
<evidence type="ECO:0000256" key="2">
    <source>
        <dbReference type="SAM" id="Phobius"/>
    </source>
</evidence>
<keyword evidence="2" id="KW-1133">Transmembrane helix</keyword>
<feature type="compositionally biased region" description="Polar residues" evidence="1">
    <location>
        <begin position="486"/>
        <end position="496"/>
    </location>
</feature>
<reference evidence="3 4" key="1">
    <citation type="journal article" date="2018" name="Nat. Ecol. Evol.">
        <title>Pezizomycetes genomes reveal the molecular basis of ectomycorrhizal truffle lifestyle.</title>
        <authorList>
            <person name="Murat C."/>
            <person name="Payen T."/>
            <person name="Noel B."/>
            <person name="Kuo A."/>
            <person name="Morin E."/>
            <person name="Chen J."/>
            <person name="Kohler A."/>
            <person name="Krizsan K."/>
            <person name="Balestrini R."/>
            <person name="Da Silva C."/>
            <person name="Montanini B."/>
            <person name="Hainaut M."/>
            <person name="Levati E."/>
            <person name="Barry K.W."/>
            <person name="Belfiori B."/>
            <person name="Cichocki N."/>
            <person name="Clum A."/>
            <person name="Dockter R.B."/>
            <person name="Fauchery L."/>
            <person name="Guy J."/>
            <person name="Iotti M."/>
            <person name="Le Tacon F."/>
            <person name="Lindquist E.A."/>
            <person name="Lipzen A."/>
            <person name="Malagnac F."/>
            <person name="Mello A."/>
            <person name="Molinier V."/>
            <person name="Miyauchi S."/>
            <person name="Poulain J."/>
            <person name="Riccioni C."/>
            <person name="Rubini A."/>
            <person name="Sitrit Y."/>
            <person name="Splivallo R."/>
            <person name="Traeger S."/>
            <person name="Wang M."/>
            <person name="Zifcakova L."/>
            <person name="Wipf D."/>
            <person name="Zambonelli A."/>
            <person name="Paolocci F."/>
            <person name="Nowrousian M."/>
            <person name="Ottonello S."/>
            <person name="Baldrian P."/>
            <person name="Spatafora J.W."/>
            <person name="Henrissat B."/>
            <person name="Nagy L.G."/>
            <person name="Aury J.M."/>
            <person name="Wincker P."/>
            <person name="Grigoriev I.V."/>
            <person name="Bonfante P."/>
            <person name="Martin F.M."/>
        </authorList>
    </citation>
    <scope>NUCLEOTIDE SEQUENCE [LARGE SCALE GENOMIC DNA]</scope>
    <source>
        <strain evidence="3 4">CCBAS932</strain>
    </source>
</reference>
<dbReference type="GO" id="GO:0000329">
    <property type="term" value="C:fungal-type vacuole membrane"/>
    <property type="evidence" value="ECO:0007669"/>
    <property type="project" value="TreeGrafter"/>
</dbReference>
<dbReference type="PANTHER" id="PTHR28258">
    <property type="entry name" value="VACUOLAR SEGREGATION PROTEIN 7"/>
    <property type="match status" value="1"/>
</dbReference>
<dbReference type="GO" id="GO:0010513">
    <property type="term" value="P:positive regulation of phosphatidylinositol biosynthetic process"/>
    <property type="evidence" value="ECO:0007669"/>
    <property type="project" value="TreeGrafter"/>
</dbReference>
<feature type="compositionally biased region" description="Gly residues" evidence="1">
    <location>
        <begin position="16"/>
        <end position="30"/>
    </location>
</feature>
<keyword evidence="4" id="KW-1185">Reference proteome</keyword>
<feature type="region of interest" description="Disordered" evidence="1">
    <location>
        <begin position="734"/>
        <end position="781"/>
    </location>
</feature>
<feature type="compositionally biased region" description="Basic residues" evidence="1">
    <location>
        <begin position="378"/>
        <end position="388"/>
    </location>
</feature>
<feature type="compositionally biased region" description="Pro residues" evidence="1">
    <location>
        <begin position="161"/>
        <end position="172"/>
    </location>
</feature>
<dbReference type="EMBL" id="ML119108">
    <property type="protein sequence ID" value="RPB16558.1"/>
    <property type="molecule type" value="Genomic_DNA"/>
</dbReference>
<dbReference type="InterPro" id="IPR024260">
    <property type="entry name" value="Vac7"/>
</dbReference>
<dbReference type="GO" id="GO:1903778">
    <property type="term" value="P:protein localization to vacuolar membrane"/>
    <property type="evidence" value="ECO:0007669"/>
    <property type="project" value="TreeGrafter"/>
</dbReference>
<evidence type="ECO:0000313" key="4">
    <source>
        <dbReference type="Proteomes" id="UP000277580"/>
    </source>
</evidence>
<feature type="compositionally biased region" description="Low complexity" evidence="1">
    <location>
        <begin position="151"/>
        <end position="160"/>
    </location>
</feature>
<evidence type="ECO:0000256" key="1">
    <source>
        <dbReference type="SAM" id="MobiDB-lite"/>
    </source>
</evidence>
<dbReference type="InParanoid" id="A0A3N4L463"/>
<feature type="compositionally biased region" description="Basic and acidic residues" evidence="1">
    <location>
        <begin position="303"/>
        <end position="312"/>
    </location>
</feature>
<feature type="compositionally biased region" description="Low complexity" evidence="1">
    <location>
        <begin position="100"/>
        <end position="111"/>
    </location>
</feature>
<dbReference type="AlphaFoldDB" id="A0A3N4L463"/>
<feature type="compositionally biased region" description="Low complexity" evidence="1">
    <location>
        <begin position="268"/>
        <end position="298"/>
    </location>
</feature>
<feature type="compositionally biased region" description="Basic residues" evidence="1">
    <location>
        <begin position="550"/>
        <end position="559"/>
    </location>
</feature>
<feature type="region of interest" description="Disordered" evidence="1">
    <location>
        <begin position="413"/>
        <end position="589"/>
    </location>
</feature>
<feature type="transmembrane region" description="Helical" evidence="2">
    <location>
        <begin position="655"/>
        <end position="679"/>
    </location>
</feature>
<feature type="compositionally biased region" description="Basic residues" evidence="1">
    <location>
        <begin position="437"/>
        <end position="448"/>
    </location>
</feature>
<sequence length="939" mass="100034">MSATRLAVNNKELPAGVGGGGGEVVVGGGDSTSNTTRGGSNTASGEGRTHERNSADLLASIEKPSRDSSPIRRNLSAAGLIDNNLAPPLHNFKNKRRPGSVRSVRSAAASRETSPIRSISAAAAAVLRNSQQPDLQQPRPQRPLPNTSHWPSTSRLGLSRSPPPGSQSPAPSPLKRNESTITPASLPPSRASLREKEVAVEDTEDSNLPSGMKTPRSNASPSLATVVESVLPNNPNQGASKSLSEQVAALVARQSNNTHTIHEESESEVSVETVKGRGSRAPSIAPSISSSIAHSLAESESESGYKSEDRSIHGTSRAPPPSKTFSRRPTVMGSDNFSGRMTVETETVTSVPQVALGAGVMPGGASIRSKKSTDTIRQPKKKDKKLLRKPGGAGNSNLTSKADIFAAKIAEAVDEANSSDSEETFVYESNPPEPPTSHHRPRGFHHSRTPSATSIQGGPDPRGQRLPLLSSIDGNQSTRGKGMKFANTSNNSSNLGNEVPVGDGVGNERSAGSSSSRAGEAMMSVKDRENGNTRNQNGHRAILAEESPFHHHPSRKGSRHSLAGQHNSSKTSSHSTSPLNGSAYRNSNAQKRIPRAIQSYEADVEAGFDERAPLMSPTGRSGRRRDRDRPHRPNSGSLLQQDYIQQHRTRGCLRTYIGCIVAVAAVILIMTGVGGFLFATTKALLEVRVLNVTGVLVSKQEIMLDLVVEAINPNAIPVTVGNMDVNLFAKSSYVGDRKGKDGEEPGEGGGDGDGDGDGDGSGDGDGDGDADDGKRSWWGGRGRKGRTEEIIISQRGYRSQLSIRAHPNGNVDEGTDPPEDLPEGGDRQTMLLGRIYSFDSALTFEPSPLRHKTTISVGELRLAKPGNKTEEGGTERWERVLQHPFELIVRGVLRYQLPLSGRVRTAPIGASVIVHPDGLLKTNLKNNNEFHDDDKRTDK</sequence>
<gene>
    <name evidence="3" type="ORF">P167DRAFT_541900</name>
</gene>
<keyword evidence="2" id="KW-0812">Transmembrane</keyword>